<proteinExistence type="predicted"/>
<evidence type="ECO:0000313" key="2">
    <source>
        <dbReference type="EMBL" id="GAA3597604.1"/>
    </source>
</evidence>
<sequence>MRRGSGGSGTFRTAGSSGVSVYWHGPLVVRGGLSAPTDPPADPPADPPTDADDAAGIAPIAISEPAVTADNAARAASRTNALPDIRSSAA</sequence>
<feature type="compositionally biased region" description="Pro residues" evidence="1">
    <location>
        <begin position="37"/>
        <end position="47"/>
    </location>
</feature>
<feature type="region of interest" description="Disordered" evidence="1">
    <location>
        <begin position="29"/>
        <end position="90"/>
    </location>
</feature>
<gene>
    <name evidence="2" type="ORF">GCM10022419_096100</name>
</gene>
<protein>
    <submittedName>
        <fullName evidence="2">Uncharacterized protein</fullName>
    </submittedName>
</protein>
<name>A0ABP6Z373_9ACTN</name>
<evidence type="ECO:0000313" key="3">
    <source>
        <dbReference type="Proteomes" id="UP001500630"/>
    </source>
</evidence>
<evidence type="ECO:0000256" key="1">
    <source>
        <dbReference type="SAM" id="MobiDB-lite"/>
    </source>
</evidence>
<keyword evidence="3" id="KW-1185">Reference proteome</keyword>
<reference evidence="3" key="1">
    <citation type="journal article" date="2019" name="Int. J. Syst. Evol. Microbiol.">
        <title>The Global Catalogue of Microorganisms (GCM) 10K type strain sequencing project: providing services to taxonomists for standard genome sequencing and annotation.</title>
        <authorList>
            <consortium name="The Broad Institute Genomics Platform"/>
            <consortium name="The Broad Institute Genome Sequencing Center for Infectious Disease"/>
            <person name="Wu L."/>
            <person name="Ma J."/>
        </authorList>
    </citation>
    <scope>NUCLEOTIDE SEQUENCE [LARGE SCALE GENOMIC DNA]</scope>
    <source>
        <strain evidence="3">JCM 17326</strain>
    </source>
</reference>
<dbReference type="EMBL" id="BAABDQ010000032">
    <property type="protein sequence ID" value="GAA3597604.1"/>
    <property type="molecule type" value="Genomic_DNA"/>
</dbReference>
<accession>A0ABP6Z373</accession>
<comment type="caution">
    <text evidence="2">The sequence shown here is derived from an EMBL/GenBank/DDBJ whole genome shotgun (WGS) entry which is preliminary data.</text>
</comment>
<organism evidence="2 3">
    <name type="scientific">Nonomuraea rosea</name>
    <dbReference type="NCBI Taxonomy" id="638574"/>
    <lineage>
        <taxon>Bacteria</taxon>
        <taxon>Bacillati</taxon>
        <taxon>Actinomycetota</taxon>
        <taxon>Actinomycetes</taxon>
        <taxon>Streptosporangiales</taxon>
        <taxon>Streptosporangiaceae</taxon>
        <taxon>Nonomuraea</taxon>
    </lineage>
</organism>
<dbReference type="Proteomes" id="UP001500630">
    <property type="component" value="Unassembled WGS sequence"/>
</dbReference>